<gene>
    <name evidence="2" type="ORF">HMPREF1318_0582</name>
</gene>
<sequence length="126" mass="13152">MGSARVGSGPEGRCPIGTAEDPGRTWLPGRRWPAEPASAPCFDPSWRRERRCGAWAALRPAGAGGRLIVGGEPASARLAESADPADDARLSPFSPLRRFDEPEAPGPKDGGRSGGGVTEVVPFFVS</sequence>
<organism evidence="2 3">
    <name type="scientific">Actinomyces massiliensis F0489</name>
    <dbReference type="NCBI Taxonomy" id="1125718"/>
    <lineage>
        <taxon>Bacteria</taxon>
        <taxon>Bacillati</taxon>
        <taxon>Actinomycetota</taxon>
        <taxon>Actinomycetes</taxon>
        <taxon>Actinomycetales</taxon>
        <taxon>Actinomycetaceae</taxon>
        <taxon>Actinomyces</taxon>
    </lineage>
</organism>
<name>J1H744_9ACTO</name>
<evidence type="ECO:0000313" key="2">
    <source>
        <dbReference type="EMBL" id="EJF41098.1"/>
    </source>
</evidence>
<dbReference type="EMBL" id="AKFT01000163">
    <property type="protein sequence ID" value="EJF41098.1"/>
    <property type="molecule type" value="Genomic_DNA"/>
</dbReference>
<protein>
    <submittedName>
        <fullName evidence="2">Uncharacterized protein</fullName>
    </submittedName>
</protein>
<comment type="caution">
    <text evidence="2">The sequence shown here is derived from an EMBL/GenBank/DDBJ whole genome shotgun (WGS) entry which is preliminary data.</text>
</comment>
<keyword evidence="3" id="KW-1185">Reference proteome</keyword>
<feature type="region of interest" description="Disordered" evidence="1">
    <location>
        <begin position="1"/>
        <end position="38"/>
    </location>
</feature>
<dbReference type="AlphaFoldDB" id="J1H744"/>
<dbReference type="PATRIC" id="fig|1125718.3.peg.2031"/>
<feature type="region of interest" description="Disordered" evidence="1">
    <location>
        <begin position="75"/>
        <end position="126"/>
    </location>
</feature>
<accession>J1H744</accession>
<reference evidence="2 3" key="1">
    <citation type="submission" date="2012-05" db="EMBL/GenBank/DDBJ databases">
        <authorList>
            <person name="Harkins D.M."/>
            <person name="Madupu R."/>
            <person name="Durkin A.S."/>
            <person name="Torralba M."/>
            <person name="Methe B."/>
            <person name="Sutton G.G."/>
            <person name="Nelson K.E."/>
        </authorList>
    </citation>
    <scope>NUCLEOTIDE SEQUENCE [LARGE SCALE GENOMIC DNA]</scope>
    <source>
        <strain evidence="2 3">F0489</strain>
    </source>
</reference>
<evidence type="ECO:0000256" key="1">
    <source>
        <dbReference type="SAM" id="MobiDB-lite"/>
    </source>
</evidence>
<proteinExistence type="predicted"/>
<dbReference type="Proteomes" id="UP000002941">
    <property type="component" value="Unassembled WGS sequence"/>
</dbReference>
<evidence type="ECO:0000313" key="3">
    <source>
        <dbReference type="Proteomes" id="UP000002941"/>
    </source>
</evidence>